<comment type="caution">
    <text evidence="2">The sequence shown here is derived from an EMBL/GenBank/DDBJ whole genome shotgun (WGS) entry which is preliminary data.</text>
</comment>
<sequence length="123" mass="14183">MARKTEGTRHGKEPRPSTQASVRRLTILASRIYATSLNHCKLPWPAGSYCTPRELILCTRCVLTVSVDTKPHEEWCARTSSVMYPDGLCQDWNKYRRRCQTRQELSKNEGMRDNGRKGVWEPS</sequence>
<feature type="compositionally biased region" description="Basic and acidic residues" evidence="1">
    <location>
        <begin position="1"/>
        <end position="15"/>
    </location>
</feature>
<evidence type="ECO:0000313" key="2">
    <source>
        <dbReference type="EMBL" id="CAE7246131.1"/>
    </source>
</evidence>
<dbReference type="AlphaFoldDB" id="A0A812LMI9"/>
<organism evidence="2 3">
    <name type="scientific">Symbiodinium natans</name>
    <dbReference type="NCBI Taxonomy" id="878477"/>
    <lineage>
        <taxon>Eukaryota</taxon>
        <taxon>Sar</taxon>
        <taxon>Alveolata</taxon>
        <taxon>Dinophyceae</taxon>
        <taxon>Suessiales</taxon>
        <taxon>Symbiodiniaceae</taxon>
        <taxon>Symbiodinium</taxon>
    </lineage>
</organism>
<dbReference type="Proteomes" id="UP000604046">
    <property type="component" value="Unassembled WGS sequence"/>
</dbReference>
<gene>
    <name evidence="2" type="ORF">SNAT2548_LOCUS11676</name>
</gene>
<evidence type="ECO:0000256" key="1">
    <source>
        <dbReference type="SAM" id="MobiDB-lite"/>
    </source>
</evidence>
<dbReference type="EMBL" id="CAJNDS010001068">
    <property type="protein sequence ID" value="CAE7246131.1"/>
    <property type="molecule type" value="Genomic_DNA"/>
</dbReference>
<name>A0A812LMI9_9DINO</name>
<reference evidence="2" key="1">
    <citation type="submission" date="2021-02" db="EMBL/GenBank/DDBJ databases">
        <authorList>
            <person name="Dougan E. K."/>
            <person name="Rhodes N."/>
            <person name="Thang M."/>
            <person name="Chan C."/>
        </authorList>
    </citation>
    <scope>NUCLEOTIDE SEQUENCE</scope>
</reference>
<keyword evidence="3" id="KW-1185">Reference proteome</keyword>
<accession>A0A812LMI9</accession>
<feature type="region of interest" description="Disordered" evidence="1">
    <location>
        <begin position="1"/>
        <end position="21"/>
    </location>
</feature>
<evidence type="ECO:0000313" key="3">
    <source>
        <dbReference type="Proteomes" id="UP000604046"/>
    </source>
</evidence>
<feature type="compositionally biased region" description="Basic and acidic residues" evidence="1">
    <location>
        <begin position="104"/>
        <end position="123"/>
    </location>
</feature>
<proteinExistence type="predicted"/>
<feature type="region of interest" description="Disordered" evidence="1">
    <location>
        <begin position="103"/>
        <end position="123"/>
    </location>
</feature>
<protein>
    <submittedName>
        <fullName evidence="2">Uncharacterized protein</fullName>
    </submittedName>
</protein>